<dbReference type="InterPro" id="IPR013785">
    <property type="entry name" value="Aldolase_TIM"/>
</dbReference>
<evidence type="ECO:0000256" key="8">
    <source>
        <dbReference type="ARBA" id="ARBA00023239"/>
    </source>
</evidence>
<dbReference type="GO" id="GO:0000162">
    <property type="term" value="P:L-tryptophan biosynthetic process"/>
    <property type="evidence" value="ECO:0007669"/>
    <property type="project" value="UniProtKB-UniRule"/>
</dbReference>
<evidence type="ECO:0000256" key="5">
    <source>
        <dbReference type="ARBA" id="ARBA00022793"/>
    </source>
</evidence>
<evidence type="ECO:0000256" key="1">
    <source>
        <dbReference type="ARBA" id="ARBA00001633"/>
    </source>
</evidence>
<evidence type="ECO:0000256" key="3">
    <source>
        <dbReference type="ARBA" id="ARBA00008737"/>
    </source>
</evidence>
<name>A0A3L7JXX0_9BACI</name>
<evidence type="ECO:0000256" key="2">
    <source>
        <dbReference type="ARBA" id="ARBA00004696"/>
    </source>
</evidence>
<comment type="catalytic activity">
    <reaction evidence="1 9">
        <text>1-(2-carboxyphenylamino)-1-deoxy-D-ribulose 5-phosphate + H(+) = (1S,2R)-1-C-(indol-3-yl)glycerol 3-phosphate + CO2 + H2O</text>
        <dbReference type="Rhea" id="RHEA:23476"/>
        <dbReference type="ChEBI" id="CHEBI:15377"/>
        <dbReference type="ChEBI" id="CHEBI:15378"/>
        <dbReference type="ChEBI" id="CHEBI:16526"/>
        <dbReference type="ChEBI" id="CHEBI:58613"/>
        <dbReference type="ChEBI" id="CHEBI:58866"/>
        <dbReference type="EC" id="4.1.1.48"/>
    </reaction>
</comment>
<keyword evidence="5 9" id="KW-0210">Decarboxylase</keyword>
<dbReference type="HAMAP" id="MF_00134_B">
    <property type="entry name" value="IGPS_B"/>
    <property type="match status" value="1"/>
</dbReference>
<dbReference type="UniPathway" id="UPA00035">
    <property type="reaction ID" value="UER00043"/>
</dbReference>
<dbReference type="Proteomes" id="UP000276770">
    <property type="component" value="Unassembled WGS sequence"/>
</dbReference>
<dbReference type="InterPro" id="IPR013798">
    <property type="entry name" value="Indole-3-glycerol_P_synth_dom"/>
</dbReference>
<dbReference type="PROSITE" id="PS00614">
    <property type="entry name" value="IGPS"/>
    <property type="match status" value="1"/>
</dbReference>
<dbReference type="InterPro" id="IPR001468">
    <property type="entry name" value="Indole-3-GlycerolPSynthase_CS"/>
</dbReference>
<keyword evidence="4 9" id="KW-0028">Amino-acid biosynthesis</keyword>
<comment type="similarity">
    <text evidence="3 9">Belongs to the TrpC family.</text>
</comment>
<evidence type="ECO:0000256" key="9">
    <source>
        <dbReference type="HAMAP-Rule" id="MF_00134"/>
    </source>
</evidence>
<keyword evidence="6 9" id="KW-0822">Tryptophan biosynthesis</keyword>
<comment type="caution">
    <text evidence="11">The sequence shown here is derived from an EMBL/GenBank/DDBJ whole genome shotgun (WGS) entry which is preliminary data.</text>
</comment>
<proteinExistence type="inferred from homology"/>
<gene>
    <name evidence="9 11" type="primary">trpC</name>
    <name evidence="11" type="ORF">D9X91_10035</name>
</gene>
<dbReference type="FunFam" id="3.20.20.70:FF:000024">
    <property type="entry name" value="Indole-3-glycerol phosphate synthase"/>
    <property type="match status" value="1"/>
</dbReference>
<dbReference type="OrthoDB" id="9804217at2"/>
<dbReference type="RefSeq" id="WP_121680485.1">
    <property type="nucleotide sequence ID" value="NZ_RCVZ01000006.1"/>
</dbReference>
<dbReference type="CDD" id="cd00331">
    <property type="entry name" value="IGPS"/>
    <property type="match status" value="1"/>
</dbReference>
<evidence type="ECO:0000313" key="11">
    <source>
        <dbReference type="EMBL" id="RLQ95370.1"/>
    </source>
</evidence>
<organism evidence="11 12">
    <name type="scientific">Falsibacillus albus</name>
    <dbReference type="NCBI Taxonomy" id="2478915"/>
    <lineage>
        <taxon>Bacteria</taxon>
        <taxon>Bacillati</taxon>
        <taxon>Bacillota</taxon>
        <taxon>Bacilli</taxon>
        <taxon>Bacillales</taxon>
        <taxon>Bacillaceae</taxon>
        <taxon>Falsibacillus</taxon>
    </lineage>
</organism>
<evidence type="ECO:0000256" key="6">
    <source>
        <dbReference type="ARBA" id="ARBA00022822"/>
    </source>
</evidence>
<keyword evidence="8 9" id="KW-0456">Lyase</keyword>
<dbReference type="GO" id="GO:0004425">
    <property type="term" value="F:indole-3-glycerol-phosphate synthase activity"/>
    <property type="evidence" value="ECO:0007669"/>
    <property type="project" value="UniProtKB-UniRule"/>
</dbReference>
<dbReference type="NCBIfam" id="NF001371">
    <property type="entry name" value="PRK00278.1-3"/>
    <property type="match status" value="1"/>
</dbReference>
<evidence type="ECO:0000256" key="4">
    <source>
        <dbReference type="ARBA" id="ARBA00022605"/>
    </source>
</evidence>
<evidence type="ECO:0000256" key="7">
    <source>
        <dbReference type="ARBA" id="ARBA00023141"/>
    </source>
</evidence>
<feature type="domain" description="Indole-3-glycerol phosphate synthase" evidence="10">
    <location>
        <begin position="4"/>
        <end position="251"/>
    </location>
</feature>
<accession>A0A3L7JXX0</accession>
<dbReference type="EC" id="4.1.1.48" evidence="9"/>
<dbReference type="InterPro" id="IPR011060">
    <property type="entry name" value="RibuloseP-bd_barrel"/>
</dbReference>
<evidence type="ECO:0000259" key="10">
    <source>
        <dbReference type="Pfam" id="PF00218"/>
    </source>
</evidence>
<dbReference type="AlphaFoldDB" id="A0A3L7JXX0"/>
<dbReference type="PANTHER" id="PTHR22854:SF2">
    <property type="entry name" value="INDOLE-3-GLYCEROL-PHOSPHATE SYNTHASE"/>
    <property type="match status" value="1"/>
</dbReference>
<keyword evidence="7 9" id="KW-0057">Aromatic amino acid biosynthesis</keyword>
<dbReference type="EMBL" id="RCVZ01000006">
    <property type="protein sequence ID" value="RLQ95370.1"/>
    <property type="molecule type" value="Genomic_DNA"/>
</dbReference>
<comment type="pathway">
    <text evidence="2 9">Amino-acid biosynthesis; L-tryptophan biosynthesis; L-tryptophan from chorismate: step 4/5.</text>
</comment>
<protein>
    <recommendedName>
        <fullName evidence="9">Indole-3-glycerol phosphate synthase</fullName>
        <shortName evidence="9">IGPS</shortName>
        <ecNumber evidence="9">4.1.1.48</ecNumber>
    </recommendedName>
</protein>
<dbReference type="PANTHER" id="PTHR22854">
    <property type="entry name" value="TRYPTOPHAN BIOSYNTHESIS PROTEIN"/>
    <property type="match status" value="1"/>
</dbReference>
<dbReference type="InterPro" id="IPR045186">
    <property type="entry name" value="Indole-3-glycerol_P_synth"/>
</dbReference>
<reference evidence="11 12" key="1">
    <citation type="submission" date="2018-10" db="EMBL/GenBank/DDBJ databases">
        <title>Falsibacillus sp. genome draft.</title>
        <authorList>
            <person name="Shi S."/>
        </authorList>
    </citation>
    <scope>NUCLEOTIDE SEQUENCE [LARGE SCALE GENOMIC DNA]</scope>
    <source>
        <strain evidence="11 12">GY 10110</strain>
    </source>
</reference>
<dbReference type="SUPFAM" id="SSF51366">
    <property type="entry name" value="Ribulose-phoshate binding barrel"/>
    <property type="match status" value="1"/>
</dbReference>
<sequence>MTILDVILEEKKNEVARLKTNGTSLKPVIREKVSLYDRFMKSDKMNVISEIKRASPSKGDINIGVDPVLQAKQYEAAGADAISILTDRPYFKGSMEDLRNVREHVSVPILCKDFIIDPIQIEAAEANGADVILLIAAALEQDQLIHLYEEARRRNLEVLLEVHDEQELERALEIGANIIGINNRDLKSFTVDLGNTKRLASKIRNEEILVISESGFKTGADAEEVKSSRVKGILVGETLMKAEDISSTLASLKVQL</sequence>
<dbReference type="Pfam" id="PF00218">
    <property type="entry name" value="IGPS"/>
    <property type="match status" value="1"/>
</dbReference>
<dbReference type="GO" id="GO:0004640">
    <property type="term" value="F:phosphoribosylanthranilate isomerase activity"/>
    <property type="evidence" value="ECO:0007669"/>
    <property type="project" value="TreeGrafter"/>
</dbReference>
<keyword evidence="12" id="KW-1185">Reference proteome</keyword>
<evidence type="ECO:0000313" key="12">
    <source>
        <dbReference type="Proteomes" id="UP000276770"/>
    </source>
</evidence>
<dbReference type="NCBIfam" id="NF001377">
    <property type="entry name" value="PRK00278.2-4"/>
    <property type="match status" value="1"/>
</dbReference>
<dbReference type="Gene3D" id="3.20.20.70">
    <property type="entry name" value="Aldolase class I"/>
    <property type="match status" value="1"/>
</dbReference>
<dbReference type="HAMAP" id="MF_00134_A">
    <property type="entry name" value="IGPS_A"/>
    <property type="match status" value="1"/>
</dbReference>